<dbReference type="EMBL" id="JARJCN010000003">
    <property type="protein sequence ID" value="KAJ7102605.1"/>
    <property type="molecule type" value="Genomic_DNA"/>
</dbReference>
<evidence type="ECO:0000313" key="1">
    <source>
        <dbReference type="EMBL" id="KAJ7102605.1"/>
    </source>
</evidence>
<organism evidence="1 2">
    <name type="scientific">Mycena belliarum</name>
    <dbReference type="NCBI Taxonomy" id="1033014"/>
    <lineage>
        <taxon>Eukaryota</taxon>
        <taxon>Fungi</taxon>
        <taxon>Dikarya</taxon>
        <taxon>Basidiomycota</taxon>
        <taxon>Agaricomycotina</taxon>
        <taxon>Agaricomycetes</taxon>
        <taxon>Agaricomycetidae</taxon>
        <taxon>Agaricales</taxon>
        <taxon>Marasmiineae</taxon>
        <taxon>Mycenaceae</taxon>
        <taxon>Mycena</taxon>
    </lineage>
</organism>
<dbReference type="InterPro" id="IPR036188">
    <property type="entry name" value="FAD/NAD-bd_sf"/>
</dbReference>
<dbReference type="Gene3D" id="3.50.50.60">
    <property type="entry name" value="FAD/NAD(P)-binding domain"/>
    <property type="match status" value="1"/>
</dbReference>
<keyword evidence="2" id="KW-1185">Reference proteome</keyword>
<accession>A0AAD6XTW7</accession>
<dbReference type="Proteomes" id="UP001222325">
    <property type="component" value="Unassembled WGS sequence"/>
</dbReference>
<evidence type="ECO:0000313" key="2">
    <source>
        <dbReference type="Proteomes" id="UP001222325"/>
    </source>
</evidence>
<reference evidence="1" key="1">
    <citation type="submission" date="2023-03" db="EMBL/GenBank/DDBJ databases">
        <title>Massive genome expansion in bonnet fungi (Mycena s.s.) driven by repeated elements and novel gene families across ecological guilds.</title>
        <authorList>
            <consortium name="Lawrence Berkeley National Laboratory"/>
            <person name="Harder C.B."/>
            <person name="Miyauchi S."/>
            <person name="Viragh M."/>
            <person name="Kuo A."/>
            <person name="Thoen E."/>
            <person name="Andreopoulos B."/>
            <person name="Lu D."/>
            <person name="Skrede I."/>
            <person name="Drula E."/>
            <person name="Henrissat B."/>
            <person name="Morin E."/>
            <person name="Kohler A."/>
            <person name="Barry K."/>
            <person name="LaButti K."/>
            <person name="Morin E."/>
            <person name="Salamov A."/>
            <person name="Lipzen A."/>
            <person name="Mereny Z."/>
            <person name="Hegedus B."/>
            <person name="Baldrian P."/>
            <person name="Stursova M."/>
            <person name="Weitz H."/>
            <person name="Taylor A."/>
            <person name="Grigoriev I.V."/>
            <person name="Nagy L.G."/>
            <person name="Martin F."/>
            <person name="Kauserud H."/>
        </authorList>
    </citation>
    <scope>NUCLEOTIDE SEQUENCE</scope>
    <source>
        <strain evidence="1">CBHHK173m</strain>
    </source>
</reference>
<dbReference type="AlphaFoldDB" id="A0AAD6XTW7"/>
<name>A0AAD6XTW7_9AGAR</name>
<sequence length="520" mass="57880">MASSIQLCAATTILCILGGIGWQKFCKARSQWMEDLELLGRPRKQKLHGTAVVCGGSIAGTVTARILADHFEHVVLVDPELEDMEKPKTRIVQYNAVHVYLSLFVNGARKLWPNFDSEFLAVTGRLVPADSGIRYSGVRVINPDHDFPSGSFPESLVIRRSTSQKVLSRLLIQHPTSANITIIPGTIRGFEATSDVTSIQSVTVRKLDGTEAVLNDVAMVADCTGTTQAGLKWLRKAGFSLPENIRRSYDANLRYTTLNFTVPAELEAKLPIPESARNTILAYGNLEHFAYGARSYGLMVTDNNTMQLILCNTDDNLPRVASDVVPWLTSIRFHAEVPTWFLETIEIICEQGEPWFDHIRIAPQSYIQYHKAPARTLPSNFVAIGDANMQLNPVHGQGFAKILLSGIALNTLLLKTDPKASNLPTDFPARYFKTSAAYSQGLWDSTRLHDYGDVNCEPMEGETTDTGRFVRWFEAKLISAATQDAEVASAVWHVRHIFRADKLLLAPTVLWKVLWARPRF</sequence>
<gene>
    <name evidence="1" type="ORF">B0H15DRAFT_340441</name>
</gene>
<evidence type="ECO:0008006" key="3">
    <source>
        <dbReference type="Google" id="ProtNLM"/>
    </source>
</evidence>
<proteinExistence type="predicted"/>
<dbReference type="SUPFAM" id="SSF51905">
    <property type="entry name" value="FAD/NAD(P)-binding domain"/>
    <property type="match status" value="1"/>
</dbReference>
<protein>
    <recommendedName>
        <fullName evidence="3">FAD/NAD(P)-binding domain-containing protein</fullName>
    </recommendedName>
</protein>
<comment type="caution">
    <text evidence="1">The sequence shown here is derived from an EMBL/GenBank/DDBJ whole genome shotgun (WGS) entry which is preliminary data.</text>
</comment>